<dbReference type="Gene3D" id="1.20.950.20">
    <property type="entry name" value="Transmembrane di-heme cytochromes, Chain C"/>
    <property type="match status" value="1"/>
</dbReference>
<dbReference type="KEGG" id="abri:DFR85_14230"/>
<sequence>MLPIVYAIGASYGSDALYWWALNVIFPVSLLIFVFGVIYRISRYFIGRRTITYASAGFGSEVKEAVKGIPTPFAAAGKKDPFLIIETIFWHIFVLGVIIIVGIHIIAWNYIFGAIFGVSNPLWFLFKISTPEQFTSAYQMGILGSNAYSHGGILNPLGAWNSAEVATSTFDPWGFLSVLVNGTMMALIALAGLVGYLTTRIVEDIKGDKRLSSVGDYTFLILLLLIIISGIGAMYDFSIPYLGIPNQANWYGLHIALVGAFIAYIPFSKGWHMFGYYIGKGFRGYTYGRKRE</sequence>
<keyword evidence="3" id="KW-1185">Reference proteome</keyword>
<dbReference type="Proteomes" id="UP000248044">
    <property type="component" value="Chromosome"/>
</dbReference>
<protein>
    <recommendedName>
        <fullName evidence="4">Nitrate reductase</fullName>
    </recommendedName>
</protein>
<feature type="transmembrane region" description="Helical" evidence="1">
    <location>
        <begin position="217"/>
        <end position="237"/>
    </location>
</feature>
<dbReference type="GeneID" id="36833336"/>
<feature type="transmembrane region" description="Helical" evidence="1">
    <location>
        <begin position="173"/>
        <end position="197"/>
    </location>
</feature>
<dbReference type="AlphaFoldDB" id="A0A2U9IHW1"/>
<proteinExistence type="predicted"/>
<dbReference type="InterPro" id="IPR036197">
    <property type="entry name" value="NarG-like_sf"/>
</dbReference>
<dbReference type="SUPFAM" id="SSF103501">
    <property type="entry name" value="Respiratory nitrate reductase 1 gamma chain"/>
    <property type="match status" value="1"/>
</dbReference>
<evidence type="ECO:0000313" key="3">
    <source>
        <dbReference type="Proteomes" id="UP000248044"/>
    </source>
</evidence>
<dbReference type="OrthoDB" id="40039at2157"/>
<evidence type="ECO:0008006" key="4">
    <source>
        <dbReference type="Google" id="ProtNLM"/>
    </source>
</evidence>
<gene>
    <name evidence="2" type="ORF">DFR85_14230</name>
</gene>
<evidence type="ECO:0000256" key="1">
    <source>
        <dbReference type="SAM" id="Phobius"/>
    </source>
</evidence>
<feature type="transmembrane region" description="Helical" evidence="1">
    <location>
        <begin position="249"/>
        <end position="267"/>
    </location>
</feature>
<feature type="transmembrane region" description="Helical" evidence="1">
    <location>
        <begin position="17"/>
        <end position="39"/>
    </location>
</feature>
<keyword evidence="1" id="KW-0812">Transmembrane</keyword>
<dbReference type="RefSeq" id="WP_110271453.1">
    <property type="nucleotide sequence ID" value="NZ_CP029289.2"/>
</dbReference>
<feature type="transmembrane region" description="Helical" evidence="1">
    <location>
        <begin position="88"/>
        <end position="111"/>
    </location>
</feature>
<keyword evidence="1" id="KW-0472">Membrane</keyword>
<evidence type="ECO:0000313" key="2">
    <source>
        <dbReference type="EMBL" id="AWR95575.1"/>
    </source>
</evidence>
<dbReference type="EMBL" id="CP029289">
    <property type="protein sequence ID" value="AWR95575.1"/>
    <property type="molecule type" value="Genomic_DNA"/>
</dbReference>
<name>A0A2U9IHW1_9CREN</name>
<reference evidence="2 3" key="1">
    <citation type="submission" date="2018-05" db="EMBL/GenBank/DDBJ databases">
        <title>Complete Genome Sequences of Extremely Thermoacidophilic, Metal-Mobilizing Type-Strain Members of the Archaeal Family Sulfolobaceae: Acidianus brierleyi DSM-1651T, Acidianus sulfidivorans DSM-18786T, Metallosphaera hakonensis DSM-7519T, and Metallosphaera prunae DSM-10039T.</title>
        <authorList>
            <person name="Counts J.A."/>
            <person name="Kelly R.M."/>
        </authorList>
    </citation>
    <scope>NUCLEOTIDE SEQUENCE [LARGE SCALE GENOMIC DNA]</scope>
    <source>
        <strain evidence="2 3">DSM 1651</strain>
    </source>
</reference>
<keyword evidence="1" id="KW-1133">Transmembrane helix</keyword>
<accession>A0A2U9IHW1</accession>
<organism evidence="2 3">
    <name type="scientific">Acidianus brierleyi</name>
    <dbReference type="NCBI Taxonomy" id="41673"/>
    <lineage>
        <taxon>Archaea</taxon>
        <taxon>Thermoproteota</taxon>
        <taxon>Thermoprotei</taxon>
        <taxon>Sulfolobales</taxon>
        <taxon>Sulfolobaceae</taxon>
        <taxon>Acidianus</taxon>
    </lineage>
</organism>